<dbReference type="PANTHER" id="PTHR30569:SF0">
    <property type="entry name" value="CYTOSINE PERMEASE"/>
    <property type="match status" value="1"/>
</dbReference>
<dbReference type="InterPro" id="IPR030191">
    <property type="entry name" value="CodB"/>
</dbReference>
<feature type="transmembrane region" description="Helical" evidence="1">
    <location>
        <begin position="128"/>
        <end position="146"/>
    </location>
</feature>
<proteinExistence type="predicted"/>
<dbReference type="GO" id="GO:0015209">
    <property type="term" value="F:cytosine transmembrane transporter activity"/>
    <property type="evidence" value="ECO:0007669"/>
    <property type="project" value="InterPro"/>
</dbReference>
<dbReference type="Gene3D" id="1.10.4160.10">
    <property type="entry name" value="Hydantoin permease"/>
    <property type="match status" value="1"/>
</dbReference>
<evidence type="ECO:0000313" key="2">
    <source>
        <dbReference type="EMBL" id="SDQ40515.1"/>
    </source>
</evidence>
<protein>
    <submittedName>
        <fullName evidence="2">Purine-cytosine permease</fullName>
    </submittedName>
</protein>
<keyword evidence="3" id="KW-1185">Reference proteome</keyword>
<dbReference type="PANTHER" id="PTHR30569">
    <property type="entry name" value="CYTOSINE TRANSPORTER CODB"/>
    <property type="match status" value="1"/>
</dbReference>
<feature type="transmembrane region" description="Helical" evidence="1">
    <location>
        <begin position="52"/>
        <end position="75"/>
    </location>
</feature>
<feature type="transmembrane region" description="Helical" evidence="1">
    <location>
        <begin position="198"/>
        <end position="217"/>
    </location>
</feature>
<accession>A0A1H1ALB0</accession>
<gene>
    <name evidence="2" type="ORF">SAMN04489742_0985</name>
</gene>
<organism evidence="2 3">
    <name type="scientific">Crystallibacter crystallopoietes</name>
    <dbReference type="NCBI Taxonomy" id="37928"/>
    <lineage>
        <taxon>Bacteria</taxon>
        <taxon>Bacillati</taxon>
        <taxon>Actinomycetota</taxon>
        <taxon>Actinomycetes</taxon>
        <taxon>Micrococcales</taxon>
        <taxon>Micrococcaceae</taxon>
        <taxon>Crystallibacter</taxon>
    </lineage>
</organism>
<feature type="transmembrane region" description="Helical" evidence="1">
    <location>
        <begin position="158"/>
        <end position="178"/>
    </location>
</feature>
<feature type="transmembrane region" description="Helical" evidence="1">
    <location>
        <begin position="87"/>
        <end position="108"/>
    </location>
</feature>
<feature type="transmembrane region" description="Helical" evidence="1">
    <location>
        <begin position="319"/>
        <end position="341"/>
    </location>
</feature>
<feature type="transmembrane region" description="Helical" evidence="1">
    <location>
        <begin position="24"/>
        <end position="46"/>
    </location>
</feature>
<sequence length="444" mass="47645">MSSTEALPQETSNSTRMSRGSLTMAWYGLVSAMFFVYIGAALAQAYGTRDALIGLGLTILSYGMINRVLAGYALRNGLTVAQFSRSLLGRTGALLATIIFAATAIYYAVFEGAILAFAFQAQFGGPMALWYAVVVLYTLPLVAGGIQRWLDKINGWLLPVYWGGLIAAVIWAGTAHGFSDNWLTHSVPALRFADGGPGWLGTYAAFMGVWILMMYTMDFAALGKPQDEKFHKRYTFGWLFYALAFGANALIGIFLTFTIPGLEATETGVAGGLVSLMGLFGLLVVFVSQTRINTANYALGISNLREFGERAFKVKLPGIIWNLLGAVIIFLLMLLPVVQYLLVALSWQGALVTGWVAIALTHIALDRRSGRPAEPGRLPDSSFPRVNAAGVAAWCVSAAIGIGLIQSGLAWGATVGTLVTPLLAASIYAGLRLRIRDNTLQSQV</sequence>
<name>A0A1H1ALB0_9MICC</name>
<keyword evidence="1" id="KW-1133">Transmembrane helix</keyword>
<reference evidence="2 3" key="1">
    <citation type="submission" date="2016-10" db="EMBL/GenBank/DDBJ databases">
        <authorList>
            <person name="de Groot N.N."/>
        </authorList>
    </citation>
    <scope>NUCLEOTIDE SEQUENCE [LARGE SCALE GENOMIC DNA]</scope>
    <source>
        <strain evidence="2 3">DSM 20117</strain>
    </source>
</reference>
<feature type="transmembrane region" description="Helical" evidence="1">
    <location>
        <begin position="238"/>
        <end position="262"/>
    </location>
</feature>
<dbReference type="RefSeq" id="WP_244520182.1">
    <property type="nucleotide sequence ID" value="NZ_FNKH01000002.1"/>
</dbReference>
<feature type="transmembrane region" description="Helical" evidence="1">
    <location>
        <begin position="347"/>
        <end position="365"/>
    </location>
</feature>
<dbReference type="EMBL" id="FNKH01000002">
    <property type="protein sequence ID" value="SDQ40515.1"/>
    <property type="molecule type" value="Genomic_DNA"/>
</dbReference>
<dbReference type="GO" id="GO:0005886">
    <property type="term" value="C:plasma membrane"/>
    <property type="evidence" value="ECO:0007669"/>
    <property type="project" value="TreeGrafter"/>
</dbReference>
<keyword evidence="1" id="KW-0472">Membrane</keyword>
<dbReference type="STRING" id="37928.SAMN04489742_0985"/>
<evidence type="ECO:0000256" key="1">
    <source>
        <dbReference type="SAM" id="Phobius"/>
    </source>
</evidence>
<feature type="transmembrane region" description="Helical" evidence="1">
    <location>
        <begin position="411"/>
        <end position="431"/>
    </location>
</feature>
<evidence type="ECO:0000313" key="3">
    <source>
        <dbReference type="Proteomes" id="UP000181917"/>
    </source>
</evidence>
<dbReference type="Proteomes" id="UP000181917">
    <property type="component" value="Unassembled WGS sequence"/>
</dbReference>
<keyword evidence="1" id="KW-0812">Transmembrane</keyword>
<dbReference type="AlphaFoldDB" id="A0A1H1ALB0"/>
<feature type="transmembrane region" description="Helical" evidence="1">
    <location>
        <begin position="386"/>
        <end position="405"/>
    </location>
</feature>
<feature type="transmembrane region" description="Helical" evidence="1">
    <location>
        <begin position="268"/>
        <end position="287"/>
    </location>
</feature>